<dbReference type="Pfam" id="PF06068">
    <property type="entry name" value="TIP49"/>
    <property type="match status" value="1"/>
</dbReference>
<evidence type="ECO:0000256" key="4">
    <source>
        <dbReference type="ARBA" id="ARBA00022763"/>
    </source>
</evidence>
<dbReference type="Pfam" id="PF17856">
    <property type="entry name" value="TIP49_C"/>
    <property type="match status" value="1"/>
</dbReference>
<evidence type="ECO:0000256" key="1">
    <source>
        <dbReference type="ARBA" id="ARBA00004123"/>
    </source>
</evidence>
<reference evidence="16" key="1">
    <citation type="submission" date="2021-02" db="EMBL/GenBank/DDBJ databases">
        <authorList>
            <person name="Nowell W R."/>
        </authorList>
    </citation>
    <scope>NUCLEOTIDE SEQUENCE</scope>
</reference>
<gene>
    <name evidence="15" type="ORF">CJN711_LOCUS33639</name>
    <name evidence="14" type="ORF">KQP761_LOCUS10402</name>
    <name evidence="18" type="ORF">MBJ925_LOCUS32357</name>
    <name evidence="20" type="ORF">OVN521_LOCUS23796</name>
    <name evidence="19" type="ORF">UXM345_LOCUS7890</name>
    <name evidence="17" type="ORF">WKI299_LOCUS20373</name>
    <name evidence="16" type="ORF">XDN619_LOCUS13288</name>
</gene>
<dbReference type="InterPro" id="IPR027238">
    <property type="entry name" value="RuvB-like"/>
</dbReference>
<dbReference type="Gene3D" id="1.10.8.60">
    <property type="match status" value="1"/>
</dbReference>
<comment type="subcellular location">
    <subcellularLocation>
        <location evidence="1">Nucleus</location>
    </subcellularLocation>
</comment>
<evidence type="ECO:0000313" key="16">
    <source>
        <dbReference type="EMBL" id="CAF2074528.1"/>
    </source>
</evidence>
<dbReference type="SUPFAM" id="SSF52540">
    <property type="entry name" value="P-loop containing nucleoside triphosphate hydrolases"/>
    <property type="match status" value="1"/>
</dbReference>
<dbReference type="GO" id="GO:0005634">
    <property type="term" value="C:nucleus"/>
    <property type="evidence" value="ECO:0007669"/>
    <property type="project" value="UniProtKB-SubCell"/>
</dbReference>
<dbReference type="AlphaFoldDB" id="A0A816RMB4"/>
<evidence type="ECO:0000256" key="2">
    <source>
        <dbReference type="ARBA" id="ARBA00007519"/>
    </source>
</evidence>
<dbReference type="EC" id="3.6.4.12" evidence="12"/>
<organism evidence="16 22">
    <name type="scientific">Rotaria magnacalcarata</name>
    <dbReference type="NCBI Taxonomy" id="392030"/>
    <lineage>
        <taxon>Eukaryota</taxon>
        <taxon>Metazoa</taxon>
        <taxon>Spiralia</taxon>
        <taxon>Gnathifera</taxon>
        <taxon>Rotifera</taxon>
        <taxon>Eurotatoria</taxon>
        <taxon>Bdelloidea</taxon>
        <taxon>Philodinida</taxon>
        <taxon>Philodinidae</taxon>
        <taxon>Rotaria</taxon>
    </lineage>
</organism>
<keyword evidence="8 12" id="KW-0805">Transcription regulation</keyword>
<comment type="catalytic activity">
    <reaction evidence="12">
        <text>ATP + H2O = ADP + phosphate + H(+)</text>
        <dbReference type="Rhea" id="RHEA:13065"/>
        <dbReference type="ChEBI" id="CHEBI:15377"/>
        <dbReference type="ChEBI" id="CHEBI:15378"/>
        <dbReference type="ChEBI" id="CHEBI:30616"/>
        <dbReference type="ChEBI" id="CHEBI:43474"/>
        <dbReference type="ChEBI" id="CHEBI:456216"/>
        <dbReference type="EC" id="3.6.4.12"/>
    </reaction>
</comment>
<evidence type="ECO:0000313" key="14">
    <source>
        <dbReference type="EMBL" id="CAF1417020.1"/>
    </source>
</evidence>
<dbReference type="Gene3D" id="2.40.50.360">
    <property type="entry name" value="RuvB-like helicase, domain II"/>
    <property type="match status" value="1"/>
</dbReference>
<dbReference type="InterPro" id="IPR041048">
    <property type="entry name" value="RuvB-like_C"/>
</dbReference>
<dbReference type="EMBL" id="CAJNOV010016241">
    <property type="protein sequence ID" value="CAF1587291.1"/>
    <property type="molecule type" value="Genomic_DNA"/>
</dbReference>
<dbReference type="SMART" id="SM00382">
    <property type="entry name" value="AAA"/>
    <property type="match status" value="1"/>
</dbReference>
<dbReference type="FunFam" id="2.40.50.360:FF:000002">
    <property type="entry name" value="RuvB-like helicase"/>
    <property type="match status" value="1"/>
</dbReference>
<keyword evidence="3 12" id="KW-0547">Nucleotide-binding</keyword>
<protein>
    <recommendedName>
        <fullName evidence="12">RuvB-like helicase</fullName>
        <ecNumber evidence="12">3.6.4.12</ecNumber>
    </recommendedName>
</protein>
<dbReference type="EMBL" id="CAJNRE010017657">
    <property type="protein sequence ID" value="CAF2156434.1"/>
    <property type="molecule type" value="Genomic_DNA"/>
</dbReference>
<dbReference type="EMBL" id="CAJOBF010000670">
    <property type="protein sequence ID" value="CAF3852156.1"/>
    <property type="molecule type" value="Genomic_DNA"/>
</dbReference>
<dbReference type="OrthoDB" id="10060499at2759"/>
<evidence type="ECO:0000313" key="19">
    <source>
        <dbReference type="EMBL" id="CAF3852156.1"/>
    </source>
</evidence>
<keyword evidence="10" id="KW-0234">DNA repair</keyword>
<evidence type="ECO:0000256" key="7">
    <source>
        <dbReference type="ARBA" id="ARBA00022840"/>
    </source>
</evidence>
<dbReference type="Gene3D" id="3.40.50.300">
    <property type="entry name" value="P-loop containing nucleotide triphosphate hydrolases"/>
    <property type="match status" value="1"/>
</dbReference>
<feature type="domain" description="AAA+ ATPase" evidence="13">
    <location>
        <begin position="68"/>
        <end position="373"/>
    </location>
</feature>
<evidence type="ECO:0000256" key="8">
    <source>
        <dbReference type="ARBA" id="ARBA00023015"/>
    </source>
</evidence>
<keyword evidence="21" id="KW-1185">Reference proteome</keyword>
<dbReference type="InterPro" id="IPR042487">
    <property type="entry name" value="RuvBL1/2_DNA/RNA_bd_dom"/>
</dbReference>
<dbReference type="InterPro" id="IPR003593">
    <property type="entry name" value="AAA+_ATPase"/>
</dbReference>
<evidence type="ECO:0000313" key="18">
    <source>
        <dbReference type="EMBL" id="CAF2156434.1"/>
    </source>
</evidence>
<evidence type="ECO:0000256" key="6">
    <source>
        <dbReference type="ARBA" id="ARBA00022806"/>
    </source>
</evidence>
<dbReference type="EMBL" id="CAJOBG010005486">
    <property type="protein sequence ID" value="CAF4154725.1"/>
    <property type="molecule type" value="Genomic_DNA"/>
</dbReference>
<dbReference type="Proteomes" id="UP000663866">
    <property type="component" value="Unassembled WGS sequence"/>
</dbReference>
<dbReference type="Proteomes" id="UP000663855">
    <property type="component" value="Unassembled WGS sequence"/>
</dbReference>
<evidence type="ECO:0000259" key="13">
    <source>
        <dbReference type="SMART" id="SM00382"/>
    </source>
</evidence>
<dbReference type="InterPro" id="IPR027417">
    <property type="entry name" value="P-loop_NTPase"/>
</dbReference>
<evidence type="ECO:0000256" key="10">
    <source>
        <dbReference type="ARBA" id="ARBA00023204"/>
    </source>
</evidence>
<dbReference type="Proteomes" id="UP000663842">
    <property type="component" value="Unassembled WGS sequence"/>
</dbReference>
<comment type="similarity">
    <text evidence="2 12">Belongs to the RuvB family.</text>
</comment>
<dbReference type="PANTHER" id="PTHR11093">
    <property type="entry name" value="RUVB-RELATED REPTIN AND PONTIN"/>
    <property type="match status" value="1"/>
</dbReference>
<dbReference type="Proteomes" id="UP000663887">
    <property type="component" value="Unassembled WGS sequence"/>
</dbReference>
<keyword evidence="9 12" id="KW-0804">Transcription</keyword>
<dbReference type="GO" id="GO:0005524">
    <property type="term" value="F:ATP binding"/>
    <property type="evidence" value="ECO:0007669"/>
    <property type="project" value="UniProtKB-KW"/>
</dbReference>
<dbReference type="Proteomes" id="UP000663856">
    <property type="component" value="Unassembled WGS sequence"/>
</dbReference>
<evidence type="ECO:0000313" key="20">
    <source>
        <dbReference type="EMBL" id="CAF4154725.1"/>
    </source>
</evidence>
<dbReference type="GO" id="GO:0003678">
    <property type="term" value="F:DNA helicase activity"/>
    <property type="evidence" value="ECO:0007669"/>
    <property type="project" value="UniProtKB-EC"/>
</dbReference>
<dbReference type="EMBL" id="CAJNOW010004441">
    <property type="protein sequence ID" value="CAF1417020.1"/>
    <property type="molecule type" value="Genomic_DNA"/>
</dbReference>
<evidence type="ECO:0000256" key="5">
    <source>
        <dbReference type="ARBA" id="ARBA00022801"/>
    </source>
</evidence>
<evidence type="ECO:0000313" key="15">
    <source>
        <dbReference type="EMBL" id="CAF1587291.1"/>
    </source>
</evidence>
<sequence>MDAPSTTQVQQVREITRIERIGAHSHIRGLGLNDSLEARNVSQGMVGQLKARRAAGLILEMIKEGKIAGRALLIAGQPGTGKTAIAMGIAQALGSDTPFTAMSGSEIFSLEMSKTEALTQAFRRSIGVRIKEEAEFIEGEVVEIQIDRPATGAGAKIGKMTLKTTEMETIYDLGQKMIEALTKEKVQAGDVIAIDKASGKISRLGRSFTRAKDYDAMGPQTKFVQCPEGELQKRKEVVHTVTLHEIDVINSRSQGFLALFSGDTGEIKSEVREQINDKVAEWREEGKAEIVPGVLFIDEVHMLDIECFSFLNRALESDMAPILIMATNRGITKIRGTNQQSPHGIPIDLLDRLLIITTKPYEADEIKQILKIRCEEEDVEISDDALNVLTKIGRETSLRYSIQLITLSSIISRNRKAREVTVDDVKRVYEVFLDEARSSDNLREYEQYFMFNDLTTDQRPTEAAMET</sequence>
<dbReference type="InterPro" id="IPR010339">
    <property type="entry name" value="TIP49_P-loop"/>
</dbReference>
<keyword evidence="5 12" id="KW-0378">Hydrolase</keyword>
<dbReference type="FunFam" id="3.40.50.300:FF:002221">
    <property type="entry name" value="RuvB-like 2"/>
    <property type="match status" value="2"/>
</dbReference>
<dbReference type="EMBL" id="CAJNRG010005293">
    <property type="protein sequence ID" value="CAF2074528.1"/>
    <property type="molecule type" value="Genomic_DNA"/>
</dbReference>
<dbReference type="Proteomes" id="UP000663834">
    <property type="component" value="Unassembled WGS sequence"/>
</dbReference>
<keyword evidence="7 12" id="KW-0067">ATP-binding</keyword>
<name>A0A816RMB4_9BILA</name>
<dbReference type="GO" id="GO:0016787">
    <property type="term" value="F:hydrolase activity"/>
    <property type="evidence" value="ECO:0007669"/>
    <property type="project" value="UniProtKB-KW"/>
</dbReference>
<comment type="caution">
    <text evidence="16">The sequence shown here is derived from an EMBL/GenBank/DDBJ whole genome shotgun (WGS) entry which is preliminary data.</text>
</comment>
<dbReference type="GO" id="GO:0006281">
    <property type="term" value="P:DNA repair"/>
    <property type="evidence" value="ECO:0007669"/>
    <property type="project" value="UniProtKB-KW"/>
</dbReference>
<evidence type="ECO:0000313" key="22">
    <source>
        <dbReference type="Proteomes" id="UP000663887"/>
    </source>
</evidence>
<keyword evidence="6 12" id="KW-0347">Helicase</keyword>
<dbReference type="Proteomes" id="UP000663824">
    <property type="component" value="Unassembled WGS sequence"/>
</dbReference>
<evidence type="ECO:0000256" key="3">
    <source>
        <dbReference type="ARBA" id="ARBA00022741"/>
    </source>
</evidence>
<proteinExistence type="inferred from homology"/>
<dbReference type="EMBL" id="CAJNRF010008476">
    <property type="protein sequence ID" value="CAF2101803.1"/>
    <property type="molecule type" value="Genomic_DNA"/>
</dbReference>
<accession>A0A816RMB4</accession>
<evidence type="ECO:0000256" key="12">
    <source>
        <dbReference type="RuleBase" id="RU363048"/>
    </source>
</evidence>
<keyword evidence="4" id="KW-0227">DNA damage</keyword>
<evidence type="ECO:0000256" key="9">
    <source>
        <dbReference type="ARBA" id="ARBA00023163"/>
    </source>
</evidence>
<evidence type="ECO:0000313" key="21">
    <source>
        <dbReference type="Proteomes" id="UP000663866"/>
    </source>
</evidence>
<evidence type="ECO:0000313" key="17">
    <source>
        <dbReference type="EMBL" id="CAF2101803.1"/>
    </source>
</evidence>
<dbReference type="FunFam" id="1.10.8.60:FF:000010">
    <property type="entry name" value="RuvB-like helicase"/>
    <property type="match status" value="1"/>
</dbReference>
<evidence type="ECO:0000256" key="11">
    <source>
        <dbReference type="ARBA" id="ARBA00023242"/>
    </source>
</evidence>
<keyword evidence="11 12" id="KW-0539">Nucleus</keyword>